<dbReference type="AlphaFoldDB" id="E3BHA7"/>
<evidence type="ECO:0000313" key="3">
    <source>
        <dbReference type="Proteomes" id="UP000002943"/>
    </source>
</evidence>
<name>E3BHA7_9VIBR</name>
<feature type="chain" id="PRO_5003166975" description="Lipoprotein" evidence="1">
    <location>
        <begin position="21"/>
        <end position="104"/>
    </location>
</feature>
<dbReference type="RefSeq" id="WP_009600362.1">
    <property type="nucleotide sequence ID" value="NZ_AEIU01000055.1"/>
</dbReference>
<keyword evidence="1" id="KW-0732">Signal</keyword>
<evidence type="ECO:0000256" key="1">
    <source>
        <dbReference type="SAM" id="SignalP"/>
    </source>
</evidence>
<feature type="signal peptide" evidence="1">
    <location>
        <begin position="1"/>
        <end position="20"/>
    </location>
</feature>
<evidence type="ECO:0008006" key="4">
    <source>
        <dbReference type="Google" id="ProtNLM"/>
    </source>
</evidence>
<keyword evidence="3" id="KW-1185">Reference proteome</keyword>
<reference evidence="2 3" key="1">
    <citation type="journal article" date="2012" name="Int. J. Syst. Evol. Microbiol.">
        <title>Vibrio caribbeanicus sp. nov., isolated from the marine sponge Scleritoderma cyanea.</title>
        <authorList>
            <person name="Hoffmann M."/>
            <person name="Monday S.R."/>
            <person name="Allard M.W."/>
            <person name="Strain E.A."/>
            <person name="Whittaker P."/>
            <person name="Naum M."/>
            <person name="McCarthy P.J."/>
            <person name="Lopez J.V."/>
            <person name="Fischer M."/>
            <person name="Brown E.W."/>
        </authorList>
    </citation>
    <scope>NUCLEOTIDE SEQUENCE [LARGE SCALE GENOMIC DNA]</scope>
    <source>
        <strain evidence="2 3">ATCC BAA-2122</strain>
    </source>
</reference>
<dbReference type="EMBL" id="AEIU01000055">
    <property type="protein sequence ID" value="EFP97555.1"/>
    <property type="molecule type" value="Genomic_DNA"/>
</dbReference>
<accession>E3BHA7</accession>
<evidence type="ECO:0000313" key="2">
    <source>
        <dbReference type="EMBL" id="EFP97555.1"/>
    </source>
</evidence>
<organism evidence="2 3">
    <name type="scientific">Vibrio caribbeanicus ATCC BAA-2122</name>
    <dbReference type="NCBI Taxonomy" id="796620"/>
    <lineage>
        <taxon>Bacteria</taxon>
        <taxon>Pseudomonadati</taxon>
        <taxon>Pseudomonadota</taxon>
        <taxon>Gammaproteobacteria</taxon>
        <taxon>Vibrionales</taxon>
        <taxon>Vibrionaceae</taxon>
        <taxon>Vibrio</taxon>
    </lineage>
</organism>
<dbReference type="Proteomes" id="UP000002943">
    <property type="component" value="Unassembled WGS sequence"/>
</dbReference>
<proteinExistence type="predicted"/>
<gene>
    <name evidence="2" type="ORF">VIBC2010_17739</name>
</gene>
<comment type="caution">
    <text evidence="2">The sequence shown here is derived from an EMBL/GenBank/DDBJ whole genome shotgun (WGS) entry which is preliminary data.</text>
</comment>
<sequence>MKLKFLLLASLVACSGSTFADYVDEEAMNRLSYCAYDRVDGFTKAMELLDSRGRRLPEIRLMLANEILARTNLPMGDSGPMKATDIADAAMVSCAHIIMNSREK</sequence>
<protein>
    <recommendedName>
        <fullName evidence="4">Lipoprotein</fullName>
    </recommendedName>
</protein>